<dbReference type="InterPro" id="IPR000163">
    <property type="entry name" value="Prohibitin"/>
</dbReference>
<keyword evidence="2" id="KW-0812">Transmembrane</keyword>
<evidence type="ECO:0000256" key="1">
    <source>
        <dbReference type="SAM" id="Coils"/>
    </source>
</evidence>
<keyword evidence="2" id="KW-1133">Transmembrane helix</keyword>
<dbReference type="InterPro" id="IPR001107">
    <property type="entry name" value="Band_7"/>
</dbReference>
<dbReference type="Pfam" id="PF01145">
    <property type="entry name" value="Band_7"/>
    <property type="match status" value="1"/>
</dbReference>
<dbReference type="OrthoDB" id="9812991at2"/>
<dbReference type="Gene3D" id="3.30.479.30">
    <property type="entry name" value="Band 7 domain"/>
    <property type="match status" value="1"/>
</dbReference>
<protein>
    <submittedName>
        <fullName evidence="4">Regulator of protease activity HflC, stomatin/prohibitin superfamily</fullName>
    </submittedName>
</protein>
<feature type="transmembrane region" description="Helical" evidence="2">
    <location>
        <begin position="9"/>
        <end position="28"/>
    </location>
</feature>
<organism evidence="4 5">
    <name type="scientific">Seinonella peptonophila</name>
    <dbReference type="NCBI Taxonomy" id="112248"/>
    <lineage>
        <taxon>Bacteria</taxon>
        <taxon>Bacillati</taxon>
        <taxon>Bacillota</taxon>
        <taxon>Bacilli</taxon>
        <taxon>Bacillales</taxon>
        <taxon>Thermoactinomycetaceae</taxon>
        <taxon>Seinonella</taxon>
    </lineage>
</organism>
<dbReference type="EMBL" id="FQVL01000024">
    <property type="protein sequence ID" value="SHF41956.1"/>
    <property type="molecule type" value="Genomic_DNA"/>
</dbReference>
<feature type="coiled-coil region" evidence="1">
    <location>
        <begin position="203"/>
        <end position="234"/>
    </location>
</feature>
<sequence>MKLSFTKKYYWYIGIAILVLIFLSTTIIEPGYKGLVFSLNGGVKKDVLDQGLNFHAPSPFNKITQYPVSTETVYLTQGKEKDENDDDQSFDVNTADGKSVNVDIVYSYHMNEQKLSHIFTKFRRKTHKEIEQSYIKTQIKTITQEVTTKYSVLGVYTEQRAKVTKEIFKNLSATLSKDGIILENFALSDVRPDEKTLKSLQAIADAQNRQEFLKREEKNKQQEAINNKIEAEGKKQVSIIEAEGKAEANAKLNSSLNPQLIQYEWIKRWNGKLPSVQGSGNLVQIPPITETK</sequence>
<dbReference type="RefSeq" id="WP_139279195.1">
    <property type="nucleotide sequence ID" value="NZ_FQVL01000024.1"/>
</dbReference>
<feature type="domain" description="Band 7" evidence="3">
    <location>
        <begin position="23"/>
        <end position="204"/>
    </location>
</feature>
<keyword evidence="4" id="KW-0645">Protease</keyword>
<name>A0A1M5BHQ5_9BACL</name>
<keyword evidence="1" id="KW-0175">Coiled coil</keyword>
<keyword evidence="4" id="KW-0378">Hydrolase</keyword>
<dbReference type="GO" id="GO:0008233">
    <property type="term" value="F:peptidase activity"/>
    <property type="evidence" value="ECO:0007669"/>
    <property type="project" value="UniProtKB-KW"/>
</dbReference>
<dbReference type="SUPFAM" id="SSF117892">
    <property type="entry name" value="Band 7/SPFH domain"/>
    <property type="match status" value="1"/>
</dbReference>
<keyword evidence="5" id="KW-1185">Reference proteome</keyword>
<proteinExistence type="predicted"/>
<dbReference type="AlphaFoldDB" id="A0A1M5BHQ5"/>
<reference evidence="4 5" key="1">
    <citation type="submission" date="2016-11" db="EMBL/GenBank/DDBJ databases">
        <authorList>
            <person name="Jaros S."/>
            <person name="Januszkiewicz K."/>
            <person name="Wedrychowicz H."/>
        </authorList>
    </citation>
    <scope>NUCLEOTIDE SEQUENCE [LARGE SCALE GENOMIC DNA]</scope>
    <source>
        <strain evidence="4 5">DSM 44666</strain>
    </source>
</reference>
<dbReference type="InterPro" id="IPR036013">
    <property type="entry name" value="Band_7/SPFH_dom_sf"/>
</dbReference>
<dbReference type="PANTHER" id="PTHR23222:SF0">
    <property type="entry name" value="PROHIBITIN 1"/>
    <property type="match status" value="1"/>
</dbReference>
<evidence type="ECO:0000259" key="3">
    <source>
        <dbReference type="SMART" id="SM00244"/>
    </source>
</evidence>
<evidence type="ECO:0000256" key="2">
    <source>
        <dbReference type="SAM" id="Phobius"/>
    </source>
</evidence>
<evidence type="ECO:0000313" key="4">
    <source>
        <dbReference type="EMBL" id="SHF41956.1"/>
    </source>
</evidence>
<dbReference type="SMART" id="SM00244">
    <property type="entry name" value="PHB"/>
    <property type="match status" value="1"/>
</dbReference>
<keyword evidence="2" id="KW-0472">Membrane</keyword>
<dbReference type="CDD" id="cd03401">
    <property type="entry name" value="SPFH_prohibitin"/>
    <property type="match status" value="1"/>
</dbReference>
<dbReference type="STRING" id="112248.SAMN05444392_1244"/>
<dbReference type="GO" id="GO:0016020">
    <property type="term" value="C:membrane"/>
    <property type="evidence" value="ECO:0007669"/>
    <property type="project" value="InterPro"/>
</dbReference>
<gene>
    <name evidence="4" type="ORF">SAMN05444392_1244</name>
</gene>
<dbReference type="Proteomes" id="UP000184476">
    <property type="component" value="Unassembled WGS sequence"/>
</dbReference>
<dbReference type="GO" id="GO:0006508">
    <property type="term" value="P:proteolysis"/>
    <property type="evidence" value="ECO:0007669"/>
    <property type="project" value="UniProtKB-KW"/>
</dbReference>
<dbReference type="PANTHER" id="PTHR23222">
    <property type="entry name" value="PROHIBITIN"/>
    <property type="match status" value="1"/>
</dbReference>
<evidence type="ECO:0000313" key="5">
    <source>
        <dbReference type="Proteomes" id="UP000184476"/>
    </source>
</evidence>
<accession>A0A1M5BHQ5</accession>